<feature type="region of interest" description="Disordered" evidence="1">
    <location>
        <begin position="25"/>
        <end position="56"/>
    </location>
</feature>
<dbReference type="Proteomes" id="UP001168877">
    <property type="component" value="Unassembled WGS sequence"/>
</dbReference>
<reference evidence="2" key="1">
    <citation type="journal article" date="2022" name="Plant J.">
        <title>Strategies of tolerance reflected in two North American maple genomes.</title>
        <authorList>
            <person name="McEvoy S.L."/>
            <person name="Sezen U.U."/>
            <person name="Trouern-Trend A."/>
            <person name="McMahon S.M."/>
            <person name="Schaberg P.G."/>
            <person name="Yang J."/>
            <person name="Wegrzyn J.L."/>
            <person name="Swenson N.G."/>
        </authorList>
    </citation>
    <scope>NUCLEOTIDE SEQUENCE</scope>
    <source>
        <strain evidence="2">NS2018</strain>
    </source>
</reference>
<evidence type="ECO:0000256" key="1">
    <source>
        <dbReference type="SAM" id="MobiDB-lite"/>
    </source>
</evidence>
<dbReference type="AlphaFoldDB" id="A0AA39SSM7"/>
<proteinExistence type="predicted"/>
<evidence type="ECO:0000313" key="3">
    <source>
        <dbReference type="Proteomes" id="UP001168877"/>
    </source>
</evidence>
<feature type="region of interest" description="Disordered" evidence="1">
    <location>
        <begin position="83"/>
        <end position="127"/>
    </location>
</feature>
<dbReference type="EMBL" id="JAUESC010000004">
    <property type="protein sequence ID" value="KAK0596012.1"/>
    <property type="molecule type" value="Genomic_DNA"/>
</dbReference>
<gene>
    <name evidence="2" type="ORF">LWI29_011995</name>
</gene>
<accession>A0AA39SSM7</accession>
<reference evidence="2" key="2">
    <citation type="submission" date="2023-06" db="EMBL/GenBank/DDBJ databases">
        <authorList>
            <person name="Swenson N.G."/>
            <person name="Wegrzyn J.L."/>
            <person name="Mcevoy S.L."/>
        </authorList>
    </citation>
    <scope>NUCLEOTIDE SEQUENCE</scope>
    <source>
        <strain evidence="2">NS2018</strain>
        <tissue evidence="2">Leaf</tissue>
    </source>
</reference>
<name>A0AA39SSM7_ACESA</name>
<organism evidence="2 3">
    <name type="scientific">Acer saccharum</name>
    <name type="common">Sugar maple</name>
    <dbReference type="NCBI Taxonomy" id="4024"/>
    <lineage>
        <taxon>Eukaryota</taxon>
        <taxon>Viridiplantae</taxon>
        <taxon>Streptophyta</taxon>
        <taxon>Embryophyta</taxon>
        <taxon>Tracheophyta</taxon>
        <taxon>Spermatophyta</taxon>
        <taxon>Magnoliopsida</taxon>
        <taxon>eudicotyledons</taxon>
        <taxon>Gunneridae</taxon>
        <taxon>Pentapetalae</taxon>
        <taxon>rosids</taxon>
        <taxon>malvids</taxon>
        <taxon>Sapindales</taxon>
        <taxon>Sapindaceae</taxon>
        <taxon>Hippocastanoideae</taxon>
        <taxon>Acereae</taxon>
        <taxon>Acer</taxon>
    </lineage>
</organism>
<sequence length="224" mass="24340">MRDLGGPTTDEVATQVDDLVYSKLKGKEKVGEPSGPVAFSRGTSSSRPIVDEPDATYQGAKTIREPLGMMAPEILAPTESIPIPSVGGGIELRHPDPDSEDPATDLNTRGRQSGKRRALFSPGHPAPKIPRVVTYVDSSSGDEGDAGVEQTMTRTPPRDQVVYGVLKPELSLEIVRSVGERSWIVQDLSRRLRFLHNELNSIVVDGRVSNCSLSDSKWEINQVL</sequence>
<keyword evidence="3" id="KW-1185">Reference proteome</keyword>
<comment type="caution">
    <text evidence="2">The sequence shown here is derived from an EMBL/GenBank/DDBJ whole genome shotgun (WGS) entry which is preliminary data.</text>
</comment>
<evidence type="ECO:0000313" key="2">
    <source>
        <dbReference type="EMBL" id="KAK0596012.1"/>
    </source>
</evidence>
<protein>
    <submittedName>
        <fullName evidence="2">Uncharacterized protein</fullName>
    </submittedName>
</protein>